<dbReference type="AlphaFoldDB" id="A0A7H8U8K5"/>
<organism evidence="2 3">
    <name type="scientific">Enterobacter cloacae</name>
    <dbReference type="NCBI Taxonomy" id="550"/>
    <lineage>
        <taxon>Bacteria</taxon>
        <taxon>Pseudomonadati</taxon>
        <taxon>Pseudomonadota</taxon>
        <taxon>Gammaproteobacteria</taxon>
        <taxon>Enterobacterales</taxon>
        <taxon>Enterobacteriaceae</taxon>
        <taxon>Enterobacter</taxon>
        <taxon>Enterobacter cloacae complex</taxon>
    </lineage>
</organism>
<dbReference type="RefSeq" id="WP_176608638.1">
    <property type="nucleotide sequence ID" value="NZ_CP056117.1"/>
</dbReference>
<feature type="signal peptide" evidence="1">
    <location>
        <begin position="1"/>
        <end position="21"/>
    </location>
</feature>
<gene>
    <name evidence="2" type="ORF">HWQ14_00290</name>
</gene>
<reference evidence="2 3" key="1">
    <citation type="submission" date="2020-06" db="EMBL/GenBank/DDBJ databases">
        <title>Long-read sequencing of DSM26481-BlokeschLab.</title>
        <authorList>
            <person name="Blokesch M."/>
        </authorList>
    </citation>
    <scope>NUCLEOTIDE SEQUENCE [LARGE SCALE GENOMIC DNA]</scope>
    <source>
        <strain evidence="2 3">DSM 26481</strain>
    </source>
</reference>
<dbReference type="EMBL" id="CP056117">
    <property type="protein sequence ID" value="QKZ96253.1"/>
    <property type="molecule type" value="Genomic_DNA"/>
</dbReference>
<accession>A0A7H8U8K5</accession>
<sequence>MKRTLTGLTLVLSALPVSVFADCLSGNDVAKNTSVTLYEQVSAVKKQISDWRINGRNPYTRHNIYNDAGVNVSSRCSLIDNALDLDFSVYGLTWYTPRKLGAFEEDDRRSRLLIERLKLAYTVSDSLQLEVGKLQARQGLFFLRSPSDLTPHYYDGAKPTRLYDPELRTAYQSSSWAATLSMDNRDESFSLTVIPKLASIDKYYLTSGNWSANQRGNSSESWLLGYTSHAFRNHTPGMRVLMGDSHSVALSDSYHYTPQLTINAELAWHAEQRWRHLSDEKTAELARYEFPGSLYETEDKQGVEVAVGAQYTSDTFNVFGLEYYYQSEGYSRSEWNKQRDLMTFLNTATGYAPLDRAFDSYKYLMASEISNTGNKGMLQGKHYLNAWSSVQFTHQIAAQPYLILNLMDQSTLTGLHLSAPLTFIDDQLEAYTGVYSALGSANSEFAFFGDVAGGYVGFKYYL</sequence>
<evidence type="ECO:0000256" key="1">
    <source>
        <dbReference type="SAM" id="SignalP"/>
    </source>
</evidence>
<protein>
    <submittedName>
        <fullName evidence="2">Uncharacterized protein</fullName>
    </submittedName>
</protein>
<dbReference type="Proteomes" id="UP000509421">
    <property type="component" value="Chromosome"/>
</dbReference>
<feature type="chain" id="PRO_5028817153" evidence="1">
    <location>
        <begin position="22"/>
        <end position="462"/>
    </location>
</feature>
<keyword evidence="1" id="KW-0732">Signal</keyword>
<evidence type="ECO:0000313" key="2">
    <source>
        <dbReference type="EMBL" id="QKZ96253.1"/>
    </source>
</evidence>
<evidence type="ECO:0000313" key="3">
    <source>
        <dbReference type="Proteomes" id="UP000509421"/>
    </source>
</evidence>
<name>A0A7H8U8K5_ENTCL</name>
<proteinExistence type="predicted"/>